<dbReference type="EMBL" id="JASITI010000058">
    <property type="protein sequence ID" value="MDK9500260.1"/>
    <property type="molecule type" value="Genomic_DNA"/>
</dbReference>
<feature type="compositionally biased region" description="Low complexity" evidence="1">
    <location>
        <begin position="35"/>
        <end position="50"/>
    </location>
</feature>
<feature type="compositionally biased region" description="Low complexity" evidence="1">
    <location>
        <begin position="58"/>
        <end position="86"/>
    </location>
</feature>
<dbReference type="Proteomes" id="UP001223390">
    <property type="component" value="Unassembled WGS sequence"/>
</dbReference>
<evidence type="ECO:0008006" key="4">
    <source>
        <dbReference type="Google" id="ProtNLM"/>
    </source>
</evidence>
<feature type="region of interest" description="Disordered" evidence="1">
    <location>
        <begin position="25"/>
        <end position="92"/>
    </location>
</feature>
<name>A0ABT7H2X4_9ACTN</name>
<proteinExistence type="predicted"/>
<evidence type="ECO:0000256" key="1">
    <source>
        <dbReference type="SAM" id="MobiDB-lite"/>
    </source>
</evidence>
<comment type="caution">
    <text evidence="2">The sequence shown here is derived from an EMBL/GenBank/DDBJ whole genome shotgun (WGS) entry which is preliminary data.</text>
</comment>
<dbReference type="RefSeq" id="WP_285345930.1">
    <property type="nucleotide sequence ID" value="NZ_JASITI010000058.1"/>
</dbReference>
<keyword evidence="3" id="KW-1185">Reference proteome</keyword>
<evidence type="ECO:0000313" key="3">
    <source>
        <dbReference type="Proteomes" id="UP001223390"/>
    </source>
</evidence>
<evidence type="ECO:0000313" key="2">
    <source>
        <dbReference type="EMBL" id="MDK9500260.1"/>
    </source>
</evidence>
<sequence>MKLRHVRAVAVFGIAVVALTGARGSHGASCGGGHSTSSSHSGSSSTSGGTSTTGGGSDSSTTTGSTSTGTSSGTNSSTTTGSVTGGSRDKAERDIRIDGCKLDSSGKNLVAKLTVTNSSSLDYTYNITMKFRGDATSTAVPATAMVSSLKVKAGASQPAEATTPYFGKTNGTEYKECVVVSASKSSF</sequence>
<reference evidence="2 3" key="1">
    <citation type="submission" date="2023-05" db="EMBL/GenBank/DDBJ databases">
        <title>Sequencing and Assembly of Streptomyces sp. NP73.</title>
        <authorList>
            <person name="Konwar A.N."/>
            <person name="Saikia K."/>
            <person name="Thakur D."/>
        </authorList>
    </citation>
    <scope>NUCLEOTIDE SEQUENCE [LARGE SCALE GENOMIC DNA]</scope>
    <source>
        <strain evidence="2 3">NP73</strain>
    </source>
</reference>
<protein>
    <recommendedName>
        <fullName evidence="4">Secreted protein</fullName>
    </recommendedName>
</protein>
<gene>
    <name evidence="2" type="ORF">QEZ40_005890</name>
</gene>
<organism evidence="2 3">
    <name type="scientific">Streptomyces katrae</name>
    <dbReference type="NCBI Taxonomy" id="68223"/>
    <lineage>
        <taxon>Bacteria</taxon>
        <taxon>Bacillati</taxon>
        <taxon>Actinomycetota</taxon>
        <taxon>Actinomycetes</taxon>
        <taxon>Kitasatosporales</taxon>
        <taxon>Streptomycetaceae</taxon>
        <taxon>Streptomyces</taxon>
    </lineage>
</organism>
<accession>A0ABT7H2X4</accession>